<evidence type="ECO:0000256" key="3">
    <source>
        <dbReference type="ARBA" id="ARBA00023163"/>
    </source>
</evidence>
<keyword evidence="6" id="KW-1185">Reference proteome</keyword>
<keyword evidence="3" id="KW-0804">Transcription</keyword>
<evidence type="ECO:0000313" key="5">
    <source>
        <dbReference type="EMBL" id="QNM07324.1"/>
    </source>
</evidence>
<dbReference type="AlphaFoldDB" id="A0A7G9G942"/>
<sequence length="471" mass="53436">MQTDSMTEIIFDFFASQIEFGCYKEGGALPSISHISRQFQVSALTVRTALARLRERGYIETRERVPATVIYQPAGHADQQNVPSFLARKEGINDICRFSGIVFNPIIRFYFQNLDLAAIKKFRRQLKKASDFPVRQITHFYAVTMQSMENPLALNLHWEVVRYLRLPYLQHSAGSGQIASQAAQQLDQVLALILKGSPGAAADKMLEYNSRITKLFLQNRFDELDGGPAAEQLPFRWQIYRDHPQLCYTLATKIMSRISRQIYHPGQLLPSCQAMAREFGVSQITMRRTLELLSDMRSTVTINGVGTKIAPKNNPELPNFAHPQIQKSLLLSLRAMRLCAITCKDLAIHVLSPMDADSFRPLIHLLQEHIRDRAYYLTAETCLRFIGDNSPSAFIREVCSQLYHLLLWGHALRAFIQQSPVCSTYEAAAAGLLEKIRNQDISGFASLLSELFFSMEAYTGDIFLHIGLEIR</sequence>
<feature type="domain" description="HTH gntR-type" evidence="4">
    <location>
        <begin position="244"/>
        <end position="312"/>
    </location>
</feature>
<evidence type="ECO:0000313" key="6">
    <source>
        <dbReference type="Proteomes" id="UP000515860"/>
    </source>
</evidence>
<proteinExistence type="predicted"/>
<dbReference type="SUPFAM" id="SSF46785">
    <property type="entry name" value="Winged helix' DNA-binding domain"/>
    <property type="match status" value="2"/>
</dbReference>
<dbReference type="GO" id="GO:0045892">
    <property type="term" value="P:negative regulation of DNA-templated transcription"/>
    <property type="evidence" value="ECO:0007669"/>
    <property type="project" value="TreeGrafter"/>
</dbReference>
<reference evidence="5 6" key="1">
    <citation type="submission" date="2020-08" db="EMBL/GenBank/DDBJ databases">
        <authorList>
            <person name="Liu C."/>
            <person name="Sun Q."/>
        </authorList>
    </citation>
    <scope>NUCLEOTIDE SEQUENCE [LARGE SCALE GENOMIC DNA]</scope>
    <source>
        <strain evidence="5 6">NSJ-29</strain>
    </source>
</reference>
<feature type="domain" description="HTH gntR-type" evidence="4">
    <location>
        <begin position="4"/>
        <end position="73"/>
    </location>
</feature>
<dbReference type="KEGG" id="whj:H9Q79_10225"/>
<dbReference type="EMBL" id="CP060635">
    <property type="protein sequence ID" value="QNM07324.1"/>
    <property type="molecule type" value="Genomic_DNA"/>
</dbReference>
<keyword evidence="1" id="KW-0805">Transcription regulation</keyword>
<dbReference type="Gene3D" id="1.10.10.10">
    <property type="entry name" value="Winged helix-like DNA-binding domain superfamily/Winged helix DNA-binding domain"/>
    <property type="match status" value="2"/>
</dbReference>
<evidence type="ECO:0000256" key="1">
    <source>
        <dbReference type="ARBA" id="ARBA00023015"/>
    </source>
</evidence>
<evidence type="ECO:0000256" key="2">
    <source>
        <dbReference type="ARBA" id="ARBA00023125"/>
    </source>
</evidence>
<evidence type="ECO:0000259" key="4">
    <source>
        <dbReference type="PROSITE" id="PS50949"/>
    </source>
</evidence>
<dbReference type="InterPro" id="IPR050679">
    <property type="entry name" value="Bact_HTH_transcr_reg"/>
</dbReference>
<dbReference type="RefSeq" id="WP_249328220.1">
    <property type="nucleotide sequence ID" value="NZ_CP060635.1"/>
</dbReference>
<dbReference type="Proteomes" id="UP000515860">
    <property type="component" value="Chromosome"/>
</dbReference>
<dbReference type="GO" id="GO:0003677">
    <property type="term" value="F:DNA binding"/>
    <property type="evidence" value="ECO:0007669"/>
    <property type="project" value="UniProtKB-KW"/>
</dbReference>
<dbReference type="InterPro" id="IPR036388">
    <property type="entry name" value="WH-like_DNA-bd_sf"/>
</dbReference>
<accession>A0A7G9G942</accession>
<gene>
    <name evidence="5" type="ORF">H9Q79_10225</name>
</gene>
<dbReference type="PANTHER" id="PTHR44846">
    <property type="entry name" value="MANNOSYL-D-GLYCERATE TRANSPORT/METABOLISM SYSTEM REPRESSOR MNGR-RELATED"/>
    <property type="match status" value="1"/>
</dbReference>
<dbReference type="PROSITE" id="PS50949">
    <property type="entry name" value="HTH_GNTR"/>
    <property type="match status" value="2"/>
</dbReference>
<dbReference type="Pfam" id="PF00392">
    <property type="entry name" value="GntR"/>
    <property type="match status" value="2"/>
</dbReference>
<name>A0A7G9G942_9FIRM</name>
<dbReference type="SMART" id="SM00345">
    <property type="entry name" value="HTH_GNTR"/>
    <property type="match status" value="2"/>
</dbReference>
<dbReference type="InterPro" id="IPR036390">
    <property type="entry name" value="WH_DNA-bd_sf"/>
</dbReference>
<protein>
    <submittedName>
        <fullName evidence="5">GntR family transcriptional regulator</fullName>
    </submittedName>
</protein>
<dbReference type="InterPro" id="IPR000524">
    <property type="entry name" value="Tscrpt_reg_HTH_GntR"/>
</dbReference>
<dbReference type="PANTHER" id="PTHR44846:SF1">
    <property type="entry name" value="MANNOSYL-D-GLYCERATE TRANSPORT_METABOLISM SYSTEM REPRESSOR MNGR-RELATED"/>
    <property type="match status" value="1"/>
</dbReference>
<dbReference type="GO" id="GO:0003700">
    <property type="term" value="F:DNA-binding transcription factor activity"/>
    <property type="evidence" value="ECO:0007669"/>
    <property type="project" value="InterPro"/>
</dbReference>
<keyword evidence="2" id="KW-0238">DNA-binding</keyword>
<organism evidence="5 6">
    <name type="scientific">Wansuia hejianensis</name>
    <dbReference type="NCBI Taxonomy" id="2763667"/>
    <lineage>
        <taxon>Bacteria</taxon>
        <taxon>Bacillati</taxon>
        <taxon>Bacillota</taxon>
        <taxon>Clostridia</taxon>
        <taxon>Lachnospirales</taxon>
        <taxon>Lachnospiraceae</taxon>
        <taxon>Wansuia</taxon>
    </lineage>
</organism>